<name>A0A7S1FW45_9STRA</name>
<protein>
    <recommendedName>
        <fullName evidence="1">DUF7495 domain-containing protein</fullName>
    </recommendedName>
</protein>
<accession>A0A7S1FW45</accession>
<sequence>MIRIAQMQCILISLIAILSVMPFFLPRSPHSISAGKLDLLRKQDVADHSTRKVPIHRISNRRLRKRHTTIFQAYVPAESVRMYMDRGWSDGGASFLAYDVSTNGTVPVRHYSRNYHPGDYWTHVYSVKDGESPVGMQAEEIAFYAYDHPEPGTIAIYDWHKKMASGQYEVHEFLTENAAWERYGFVMETDPSFWAYPASPQELVLYPPLETRSVTTWEESRRFCEQKGIGDTRLATKSEWCSPRGQTGADAVIFGGSLEGYQWVPINDAPNEWVQVGNKSLGDQCKTHLELGLGYPEWGDKEDIKSWRTSYILCSSAVHAI</sequence>
<reference evidence="2" key="1">
    <citation type="submission" date="2021-01" db="EMBL/GenBank/DDBJ databases">
        <authorList>
            <person name="Corre E."/>
            <person name="Pelletier E."/>
            <person name="Niang G."/>
            <person name="Scheremetjew M."/>
            <person name="Finn R."/>
            <person name="Kale V."/>
            <person name="Holt S."/>
            <person name="Cochrane G."/>
            <person name="Meng A."/>
            <person name="Brown T."/>
            <person name="Cohen L."/>
        </authorList>
    </citation>
    <scope>NUCLEOTIDE SEQUENCE</scope>
    <source>
        <strain evidence="2">308</strain>
    </source>
</reference>
<dbReference type="InterPro" id="IPR055918">
    <property type="entry name" value="DUF7495"/>
</dbReference>
<evidence type="ECO:0000259" key="1">
    <source>
        <dbReference type="Pfam" id="PF24325"/>
    </source>
</evidence>
<evidence type="ECO:0000313" key="2">
    <source>
        <dbReference type="EMBL" id="CAD8891335.1"/>
    </source>
</evidence>
<dbReference type="EMBL" id="HBFR01025777">
    <property type="protein sequence ID" value="CAD8891335.1"/>
    <property type="molecule type" value="Transcribed_RNA"/>
</dbReference>
<dbReference type="AlphaFoldDB" id="A0A7S1FW45"/>
<dbReference type="Pfam" id="PF24325">
    <property type="entry name" value="DUF7495"/>
    <property type="match status" value="1"/>
</dbReference>
<proteinExistence type="predicted"/>
<feature type="domain" description="DUF7495" evidence="1">
    <location>
        <begin position="213"/>
        <end position="315"/>
    </location>
</feature>
<gene>
    <name evidence="2" type="ORF">CHYS00102_LOCUS18541</name>
</gene>
<organism evidence="2">
    <name type="scientific">Corethron hystrix</name>
    <dbReference type="NCBI Taxonomy" id="216773"/>
    <lineage>
        <taxon>Eukaryota</taxon>
        <taxon>Sar</taxon>
        <taxon>Stramenopiles</taxon>
        <taxon>Ochrophyta</taxon>
        <taxon>Bacillariophyta</taxon>
        <taxon>Coscinodiscophyceae</taxon>
        <taxon>Corethrophycidae</taxon>
        <taxon>Corethrales</taxon>
        <taxon>Corethraceae</taxon>
        <taxon>Corethron</taxon>
    </lineage>
</organism>